<sequence length="985" mass="114790">MGYPFEKIFNGTLSINRSVQIKSEEELLLREKEKNFFQSLFDFMLIEENGLELRQAASIYLKNRIRSGWREQKKKQSIFDEEAKHYILNNFLKALLIAVPLIRSQLTESLLYIFYSEFPKGLPDLVEETFQFLTSQNIDKIFTALIVIKTIGKRFKFLNGEQNKCWLDIFHLVLPEILVILKELLQEQNNSSNEQDLISSNCSYLISKIVWFSSQLDLPYSFLDEDLFSTLIDLFLRILSRPLSEEYVSLDIHEIERTKWIKTKRRILHFFIKMVYKYGTPSQVKEKHIKFSSQFQLVSGKEILNSVLKLLTNYSKENDNLNCKSQRILQLQLIYLEYSLKNEKLNSVVVQNYEWLLPEILLPVLKFNEDDQYFWENEPSQYLLQEEQEEDTTWAIRPAAKSLINTMVDPAYDLDSNLITFTLQIISENFEGSSKNSNEGEGILNKDGALSLLGIISDQLLNSKFDEELETVVVEHIFPEFESKYGFIRARCCWLLSKFADIPWKDENNLKMAIKFLFHSLEDEELPVRSHSGASLQYYLKYFKNDFQQIEENLTQIITSLLDLINLVGLPDHVSSLSKLIKYAQGSIIPHAITLTKMLLETFTNAIINDKDNLETEYHYSSARASLKTIETILEALDQQEAILEICKILFPFLSTYMVMENAEYIEHFLRLINTITYCLEDYPIELIELLENIYVSFNKYAADCFSSIIEPLSHYLEKAQSALIELDNGKYMDILISFCKDAISENAFNEETNLEGCKFCHLIIQYFNGQIDNYIPTFLQIAIKRITTFPEYVPLQVLLYGIIANCYYYNPLLTLTILEAPTNEKISEKMGTQALQSGESAVLLFSNWFELIRFNKLRSSQSKKVAILALSSIFSLDLGKLPNLLLEFLPEIFNCLIWLLHSYRNPDVYLLDLDEDEEAKFEHENDLANEEFTLDSPIKPIKHEQYVKNVFLSAKDNNLEFIQELENLLEEGNKNFWDSIVNNN</sequence>
<evidence type="ECO:0000256" key="6">
    <source>
        <dbReference type="ARBA" id="ARBA00023242"/>
    </source>
</evidence>
<protein>
    <submittedName>
        <fullName evidence="8">D-importin 7/ranbp7</fullName>
    </submittedName>
</protein>
<evidence type="ECO:0000313" key="8">
    <source>
        <dbReference type="EMBL" id="KAJ3437560.1"/>
    </source>
</evidence>
<dbReference type="Pfam" id="PF03810">
    <property type="entry name" value="IBN_N"/>
    <property type="match status" value="1"/>
</dbReference>
<evidence type="ECO:0000256" key="5">
    <source>
        <dbReference type="ARBA" id="ARBA00022927"/>
    </source>
</evidence>
<feature type="domain" description="Importin N-terminal" evidence="7">
    <location>
        <begin position="23"/>
        <end position="97"/>
    </location>
</feature>
<keyword evidence="5" id="KW-0653">Protein transport</keyword>
<proteinExistence type="predicted"/>
<keyword evidence="3" id="KW-0813">Transport</keyword>
<dbReference type="EMBL" id="JANTQA010000033">
    <property type="protein sequence ID" value="KAJ3437560.1"/>
    <property type="molecule type" value="Genomic_DNA"/>
</dbReference>
<keyword evidence="6" id="KW-0539">Nucleus</keyword>
<dbReference type="InterPro" id="IPR001494">
    <property type="entry name" value="Importin-beta_N"/>
</dbReference>
<evidence type="ECO:0000256" key="2">
    <source>
        <dbReference type="ARBA" id="ARBA00004496"/>
    </source>
</evidence>
<name>A0AAV7ZC00_9EUKA</name>
<dbReference type="AlphaFoldDB" id="A0AAV7ZC00"/>
<accession>A0AAV7ZC00</accession>
<dbReference type="PROSITE" id="PS50166">
    <property type="entry name" value="IMPORTIN_B_NT"/>
    <property type="match status" value="1"/>
</dbReference>
<comment type="subcellular location">
    <subcellularLocation>
        <location evidence="2">Cytoplasm</location>
    </subcellularLocation>
    <subcellularLocation>
        <location evidence="1">Nucleus</location>
    </subcellularLocation>
</comment>
<dbReference type="InterPro" id="IPR011989">
    <property type="entry name" value="ARM-like"/>
</dbReference>
<comment type="caution">
    <text evidence="8">The sequence shown here is derived from an EMBL/GenBank/DDBJ whole genome shotgun (WGS) entry which is preliminary data.</text>
</comment>
<evidence type="ECO:0000313" key="9">
    <source>
        <dbReference type="Proteomes" id="UP001146793"/>
    </source>
</evidence>
<keyword evidence="4" id="KW-0963">Cytoplasm</keyword>
<dbReference type="PANTHER" id="PTHR10997">
    <property type="entry name" value="IMPORTIN-7, 8, 11"/>
    <property type="match status" value="1"/>
</dbReference>
<evidence type="ECO:0000259" key="7">
    <source>
        <dbReference type="PROSITE" id="PS50166"/>
    </source>
</evidence>
<gene>
    <name evidence="8" type="ORF">M0812_16723</name>
</gene>
<dbReference type="Proteomes" id="UP001146793">
    <property type="component" value="Unassembled WGS sequence"/>
</dbReference>
<dbReference type="GO" id="GO:0005829">
    <property type="term" value="C:cytosol"/>
    <property type="evidence" value="ECO:0007669"/>
    <property type="project" value="TreeGrafter"/>
</dbReference>
<evidence type="ECO:0000256" key="3">
    <source>
        <dbReference type="ARBA" id="ARBA00022448"/>
    </source>
</evidence>
<organism evidence="8 9">
    <name type="scientific">Anaeramoeba flamelloides</name>
    <dbReference type="NCBI Taxonomy" id="1746091"/>
    <lineage>
        <taxon>Eukaryota</taxon>
        <taxon>Metamonada</taxon>
        <taxon>Anaeramoebidae</taxon>
        <taxon>Anaeramoeba</taxon>
    </lineage>
</organism>
<dbReference type="GO" id="GO:0006606">
    <property type="term" value="P:protein import into nucleus"/>
    <property type="evidence" value="ECO:0007669"/>
    <property type="project" value="TreeGrafter"/>
</dbReference>
<dbReference type="SMART" id="SM00913">
    <property type="entry name" value="IBN_N"/>
    <property type="match status" value="1"/>
</dbReference>
<evidence type="ECO:0000256" key="4">
    <source>
        <dbReference type="ARBA" id="ARBA00022490"/>
    </source>
</evidence>
<dbReference type="GO" id="GO:0031267">
    <property type="term" value="F:small GTPase binding"/>
    <property type="evidence" value="ECO:0007669"/>
    <property type="project" value="InterPro"/>
</dbReference>
<dbReference type="GO" id="GO:0005635">
    <property type="term" value="C:nuclear envelope"/>
    <property type="evidence" value="ECO:0007669"/>
    <property type="project" value="TreeGrafter"/>
</dbReference>
<evidence type="ECO:0000256" key="1">
    <source>
        <dbReference type="ARBA" id="ARBA00004123"/>
    </source>
</evidence>
<dbReference type="PANTHER" id="PTHR10997:SF18">
    <property type="entry name" value="D-IMPORTIN 7_RANBP7"/>
    <property type="match status" value="1"/>
</dbReference>
<dbReference type="SUPFAM" id="SSF48371">
    <property type="entry name" value="ARM repeat"/>
    <property type="match status" value="1"/>
</dbReference>
<dbReference type="InterPro" id="IPR016024">
    <property type="entry name" value="ARM-type_fold"/>
</dbReference>
<reference evidence="8" key="1">
    <citation type="submission" date="2022-08" db="EMBL/GenBank/DDBJ databases">
        <title>Novel sulphate-reducing endosymbionts in the free-living metamonad Anaeramoeba.</title>
        <authorList>
            <person name="Jerlstrom-Hultqvist J."/>
            <person name="Cepicka I."/>
            <person name="Gallot-Lavallee L."/>
            <person name="Salas-Leiva D."/>
            <person name="Curtis B.A."/>
            <person name="Zahonova K."/>
            <person name="Pipaliya S."/>
            <person name="Dacks J."/>
            <person name="Roger A.J."/>
        </authorList>
    </citation>
    <scope>NUCLEOTIDE SEQUENCE</scope>
    <source>
        <strain evidence="8">Busselton2</strain>
    </source>
</reference>
<dbReference type="Gene3D" id="1.25.10.10">
    <property type="entry name" value="Leucine-rich Repeat Variant"/>
    <property type="match status" value="1"/>
</dbReference>